<name>A0A1F8BMY2_9BACT</name>
<feature type="region of interest" description="Disordered" evidence="1">
    <location>
        <begin position="50"/>
        <end position="71"/>
    </location>
</feature>
<evidence type="ECO:0000256" key="1">
    <source>
        <dbReference type="SAM" id="MobiDB-lite"/>
    </source>
</evidence>
<feature type="signal peptide" evidence="2">
    <location>
        <begin position="1"/>
        <end position="20"/>
    </location>
</feature>
<proteinExistence type="predicted"/>
<feature type="chain" id="PRO_5009535047" evidence="2">
    <location>
        <begin position="21"/>
        <end position="179"/>
    </location>
</feature>
<comment type="caution">
    <text evidence="3">The sequence shown here is derived from an EMBL/GenBank/DDBJ whole genome shotgun (WGS) entry which is preliminary data.</text>
</comment>
<dbReference type="AlphaFoldDB" id="A0A1F8BMY2"/>
<gene>
    <name evidence="3" type="ORF">A2893_05125</name>
</gene>
<accession>A0A1F8BMY2</accession>
<organism evidence="3 4">
    <name type="scientific">Candidatus Woesebacteria bacterium RIFCSPLOWO2_01_FULL_39_25</name>
    <dbReference type="NCBI Taxonomy" id="1802521"/>
    <lineage>
        <taxon>Bacteria</taxon>
        <taxon>Candidatus Woeseibacteriota</taxon>
    </lineage>
</organism>
<evidence type="ECO:0000256" key="2">
    <source>
        <dbReference type="SAM" id="SignalP"/>
    </source>
</evidence>
<reference evidence="3 4" key="1">
    <citation type="journal article" date="2016" name="Nat. Commun.">
        <title>Thousands of microbial genomes shed light on interconnected biogeochemical processes in an aquifer system.</title>
        <authorList>
            <person name="Anantharaman K."/>
            <person name="Brown C.T."/>
            <person name="Hug L.A."/>
            <person name="Sharon I."/>
            <person name="Castelle C.J."/>
            <person name="Probst A.J."/>
            <person name="Thomas B.C."/>
            <person name="Singh A."/>
            <person name="Wilkins M.J."/>
            <person name="Karaoz U."/>
            <person name="Brodie E.L."/>
            <person name="Williams K.H."/>
            <person name="Hubbard S.S."/>
            <person name="Banfield J.F."/>
        </authorList>
    </citation>
    <scope>NUCLEOTIDE SEQUENCE [LARGE SCALE GENOMIC DNA]</scope>
</reference>
<feature type="compositionally biased region" description="Basic and acidic residues" evidence="1">
    <location>
        <begin position="60"/>
        <end position="71"/>
    </location>
</feature>
<protein>
    <submittedName>
        <fullName evidence="3">Uncharacterized protein</fullName>
    </submittedName>
</protein>
<dbReference type="EMBL" id="MGHH01000007">
    <property type="protein sequence ID" value="OGM65009.1"/>
    <property type="molecule type" value="Genomic_DNA"/>
</dbReference>
<evidence type="ECO:0000313" key="4">
    <source>
        <dbReference type="Proteomes" id="UP000176725"/>
    </source>
</evidence>
<dbReference type="Proteomes" id="UP000176725">
    <property type="component" value="Unassembled WGS sequence"/>
</dbReference>
<sequence length="179" mass="19659">MLEFLASLLILILSLNPSVANDPDKTIVFEKLEENFPIISVTPTAFYQEELEQDEEPDSESQHENNENEDTYKVKAYNTESESVIINVSNQGVDHSPVLVPCSGNLCEPGAAEGEIVPPPEPTPIKDQPEFLGPPEVIPIEPPVIVPPDPPITPPHNPCRCSSNKDIVCLMIFPCAEAY</sequence>
<keyword evidence="2" id="KW-0732">Signal</keyword>
<feature type="compositionally biased region" description="Acidic residues" evidence="1">
    <location>
        <begin position="50"/>
        <end position="59"/>
    </location>
</feature>
<evidence type="ECO:0000313" key="3">
    <source>
        <dbReference type="EMBL" id="OGM65009.1"/>
    </source>
</evidence>